<dbReference type="RefSeq" id="XP_040674984.1">
    <property type="nucleotide sequence ID" value="XM_040827023.1"/>
</dbReference>
<keyword evidence="2" id="KW-1185">Reference proteome</keyword>
<evidence type="ECO:0000313" key="2">
    <source>
        <dbReference type="Proteomes" id="UP000030816"/>
    </source>
</evidence>
<sequence>MTSGRGVTFSTEDFHQALLALDSEIAKSKNLRAAAPIKLLSAGGFVAVTLFHNRNSTQDIDYIIDPDTKNVTKVKEKLQKAISAVAQKRGLVEKWINSRMEVFAVGETKRHLFYDSIAQGVVLWQGTNLIIYAAKWEWSLARKLKRIGSERRHIDVSDAVEIPAQMVQQNGGPLSYELVKSWNTIVYTPLDDAAIKQVAEAFVTRFGYAVSQLLEN</sequence>
<dbReference type="AlphaFoldDB" id="A0A0B2WJ59"/>
<protein>
    <submittedName>
        <fullName evidence="1">Uncharacterized protein</fullName>
    </submittedName>
</protein>
<name>A0A0B2WJ59_METAS</name>
<proteinExistence type="predicted"/>
<dbReference type="OrthoDB" id="3348320at2759"/>
<gene>
    <name evidence="1" type="ORF">MAM_08225</name>
</gene>
<accession>A0A0B2WJ59</accession>
<dbReference type="Proteomes" id="UP000030816">
    <property type="component" value="Unassembled WGS sequence"/>
</dbReference>
<dbReference type="EMBL" id="AZHE01000047">
    <property type="protein sequence ID" value="KHN93918.1"/>
    <property type="molecule type" value="Genomic_DNA"/>
</dbReference>
<dbReference type="HOGENOM" id="CLU_093582_0_0_1"/>
<organism evidence="1 2">
    <name type="scientific">Metarhizium album (strain ARSEF 1941)</name>
    <dbReference type="NCBI Taxonomy" id="1081103"/>
    <lineage>
        <taxon>Eukaryota</taxon>
        <taxon>Fungi</taxon>
        <taxon>Dikarya</taxon>
        <taxon>Ascomycota</taxon>
        <taxon>Pezizomycotina</taxon>
        <taxon>Sordariomycetes</taxon>
        <taxon>Hypocreomycetidae</taxon>
        <taxon>Hypocreales</taxon>
        <taxon>Clavicipitaceae</taxon>
        <taxon>Metarhizium</taxon>
    </lineage>
</organism>
<dbReference type="STRING" id="1081103.A0A0B2WJ59"/>
<dbReference type="GeneID" id="63742680"/>
<comment type="caution">
    <text evidence="1">The sequence shown here is derived from an EMBL/GenBank/DDBJ whole genome shotgun (WGS) entry which is preliminary data.</text>
</comment>
<evidence type="ECO:0000313" key="1">
    <source>
        <dbReference type="EMBL" id="KHN93918.1"/>
    </source>
</evidence>
<reference evidence="1 2" key="1">
    <citation type="journal article" date="2014" name="Proc. Natl. Acad. Sci. U.S.A.">
        <title>Trajectory and genomic determinants of fungal-pathogen speciation and host adaptation.</title>
        <authorList>
            <person name="Hu X."/>
            <person name="Xiao G."/>
            <person name="Zheng P."/>
            <person name="Shang Y."/>
            <person name="Su Y."/>
            <person name="Zhang X."/>
            <person name="Liu X."/>
            <person name="Zhan S."/>
            <person name="St Leger R.J."/>
            <person name="Wang C."/>
        </authorList>
    </citation>
    <scope>NUCLEOTIDE SEQUENCE [LARGE SCALE GENOMIC DNA]</scope>
    <source>
        <strain evidence="1 2">ARSEF 1941</strain>
    </source>
</reference>